<gene>
    <name evidence="2" type="ORF">UA45_19035</name>
</gene>
<name>A0A0D8L5A6_MORMO</name>
<sequence length="59" mass="6921">MIFQSQNSNKKGVKIPFLLSAKRIIKLTVIYVMLLLKLFFMNIKITLFLMIYPVLLMLS</sequence>
<dbReference type="Proteomes" id="UP000032582">
    <property type="component" value="Unassembled WGS sequence"/>
</dbReference>
<reference evidence="2 3" key="1">
    <citation type="submission" date="2015-02" db="EMBL/GenBank/DDBJ databases">
        <title>Whole genome shotgun sequencing of cultured foodborne pathogen.</title>
        <authorList>
            <person name="Timme R."/>
            <person name="Allard M.W."/>
            <person name="Strain E."/>
            <person name="Evans P.S."/>
            <person name="Brown E."/>
        </authorList>
    </citation>
    <scope>NUCLEOTIDE SEQUENCE [LARGE SCALE GENOMIC DNA]</scope>
    <source>
        <strain evidence="2 3">GCSL-TSO-24</strain>
    </source>
</reference>
<proteinExistence type="predicted"/>
<keyword evidence="1" id="KW-1133">Transmembrane helix</keyword>
<keyword evidence="1" id="KW-0812">Transmembrane</keyword>
<evidence type="ECO:0000313" key="2">
    <source>
        <dbReference type="EMBL" id="KJF76356.1"/>
    </source>
</evidence>
<accession>A0A0D8L5A6</accession>
<keyword evidence="1" id="KW-0472">Membrane</keyword>
<evidence type="ECO:0000313" key="3">
    <source>
        <dbReference type="Proteomes" id="UP000032582"/>
    </source>
</evidence>
<protein>
    <submittedName>
        <fullName evidence="2">Uncharacterized protein</fullName>
    </submittedName>
</protein>
<dbReference type="PATRIC" id="fig|582.24.peg.6074"/>
<evidence type="ECO:0000256" key="1">
    <source>
        <dbReference type="SAM" id="Phobius"/>
    </source>
</evidence>
<dbReference type="AlphaFoldDB" id="A0A0D8L5A6"/>
<organism evidence="2 3">
    <name type="scientific">Morganella morganii</name>
    <name type="common">Proteus morganii</name>
    <dbReference type="NCBI Taxonomy" id="582"/>
    <lineage>
        <taxon>Bacteria</taxon>
        <taxon>Pseudomonadati</taxon>
        <taxon>Pseudomonadota</taxon>
        <taxon>Gammaproteobacteria</taxon>
        <taxon>Enterobacterales</taxon>
        <taxon>Morganellaceae</taxon>
        <taxon>Morganella</taxon>
    </lineage>
</organism>
<dbReference type="EMBL" id="JZSH01000342">
    <property type="protein sequence ID" value="KJF76356.1"/>
    <property type="molecule type" value="Genomic_DNA"/>
</dbReference>
<feature type="transmembrane region" description="Helical" evidence="1">
    <location>
        <begin position="29"/>
        <end position="55"/>
    </location>
</feature>
<comment type="caution">
    <text evidence="2">The sequence shown here is derived from an EMBL/GenBank/DDBJ whole genome shotgun (WGS) entry which is preliminary data.</text>
</comment>